<name>A0A158R7W4_TAEAS</name>
<feature type="region of interest" description="Disordered" evidence="1">
    <location>
        <begin position="92"/>
        <end position="119"/>
    </location>
</feature>
<dbReference type="AlphaFoldDB" id="A0A158R7W4"/>
<dbReference type="Proteomes" id="UP000282613">
    <property type="component" value="Unassembled WGS sequence"/>
</dbReference>
<reference evidence="2 3" key="2">
    <citation type="submission" date="2018-11" db="EMBL/GenBank/DDBJ databases">
        <authorList>
            <consortium name="Pathogen Informatics"/>
        </authorList>
    </citation>
    <scope>NUCLEOTIDE SEQUENCE [LARGE SCALE GENOMIC DNA]</scope>
</reference>
<reference evidence="4" key="1">
    <citation type="submission" date="2016-04" db="UniProtKB">
        <authorList>
            <consortium name="WormBaseParasite"/>
        </authorList>
    </citation>
    <scope>IDENTIFICATION</scope>
</reference>
<dbReference type="STRING" id="60517.A0A158R7W4"/>
<dbReference type="OrthoDB" id="524326at2759"/>
<proteinExistence type="predicted"/>
<accession>A0A158R7W4</accession>
<evidence type="ECO:0000313" key="3">
    <source>
        <dbReference type="Proteomes" id="UP000282613"/>
    </source>
</evidence>
<organism evidence="4">
    <name type="scientific">Taenia asiatica</name>
    <name type="common">Asian tapeworm</name>
    <dbReference type="NCBI Taxonomy" id="60517"/>
    <lineage>
        <taxon>Eukaryota</taxon>
        <taxon>Metazoa</taxon>
        <taxon>Spiralia</taxon>
        <taxon>Lophotrochozoa</taxon>
        <taxon>Platyhelminthes</taxon>
        <taxon>Cestoda</taxon>
        <taxon>Eucestoda</taxon>
        <taxon>Cyclophyllidea</taxon>
        <taxon>Taeniidae</taxon>
        <taxon>Taenia</taxon>
    </lineage>
</organism>
<evidence type="ECO:0000313" key="4">
    <source>
        <dbReference type="WBParaSite" id="TASK_0000450901-mRNA-1"/>
    </source>
</evidence>
<feature type="compositionally biased region" description="Low complexity" evidence="1">
    <location>
        <begin position="41"/>
        <end position="58"/>
    </location>
</feature>
<feature type="region of interest" description="Disordered" evidence="1">
    <location>
        <begin position="283"/>
        <end position="415"/>
    </location>
</feature>
<feature type="compositionally biased region" description="Low complexity" evidence="1">
    <location>
        <begin position="371"/>
        <end position="400"/>
    </location>
</feature>
<feature type="compositionally biased region" description="Polar residues" evidence="1">
    <location>
        <begin position="303"/>
        <end position="312"/>
    </location>
</feature>
<evidence type="ECO:0000313" key="2">
    <source>
        <dbReference type="EMBL" id="VDK33545.1"/>
    </source>
</evidence>
<sequence>MFSPRISSAMEEGPQISKALSEPDNLFLLSRTTVEDRHCSSASSSASLLPLDSHPPLSNDQLTRKSHSTGQLTVKVYAPCFTVIHRHESSSPVLSSDHHISASSSADDDDGCTDANDAPAGLQYERFGEGSLREDTLLNHVSIPRRREFSEQFRDLAQLHQQADVPRAKWDDASRLFPKQFGLPPSVALNIWKQVDSDADMMLTESEYCLAAHLANKYASTGFILFSSQYPTQEQQSSSPLSQQERTSASINASSPCQRLLRRRKSKHQGNCDFVYLGNGEDGSHDLLISPDSRPLNREDDGSSCTSSTTPKTFEEPTEDEDEEEEDDHKGVSDDEIGVRALLPSSARLTRPPVDATALLCDENGGEDSDNSFSSSSSSTSSSSQGYSSSASRSPSSSSSPMPAPRVESVCSAPPSAKALEPIEVLSKFTHRGIEDILSLSPNRRRRLLASLVRAAKSTNYTLLRLNNELAGELQELCDQHISLSAQVRHLSELRT</sequence>
<feature type="region of interest" description="Disordered" evidence="1">
    <location>
        <begin position="235"/>
        <end position="264"/>
    </location>
</feature>
<feature type="region of interest" description="Disordered" evidence="1">
    <location>
        <begin position="41"/>
        <end position="66"/>
    </location>
</feature>
<gene>
    <name evidence="2" type="ORF">TASK_LOCUS4510</name>
</gene>
<dbReference type="EMBL" id="UYRS01018352">
    <property type="protein sequence ID" value="VDK33545.1"/>
    <property type="molecule type" value="Genomic_DNA"/>
</dbReference>
<keyword evidence="3" id="KW-1185">Reference proteome</keyword>
<feature type="compositionally biased region" description="Low complexity" evidence="1">
    <location>
        <begin position="235"/>
        <end position="245"/>
    </location>
</feature>
<protein>
    <submittedName>
        <fullName evidence="4">EH domain-containing protein</fullName>
    </submittedName>
</protein>
<dbReference type="Gene3D" id="1.10.238.10">
    <property type="entry name" value="EF-hand"/>
    <property type="match status" value="1"/>
</dbReference>
<feature type="compositionally biased region" description="Polar residues" evidence="1">
    <location>
        <begin position="246"/>
        <end position="257"/>
    </location>
</feature>
<evidence type="ECO:0000256" key="1">
    <source>
        <dbReference type="SAM" id="MobiDB-lite"/>
    </source>
</evidence>
<dbReference type="WBParaSite" id="TASK_0000450901-mRNA-1">
    <property type="protein sequence ID" value="TASK_0000450901-mRNA-1"/>
    <property type="gene ID" value="TASK_0000450901"/>
</dbReference>
<feature type="compositionally biased region" description="Acidic residues" evidence="1">
    <location>
        <begin position="316"/>
        <end position="327"/>
    </location>
</feature>